<evidence type="ECO:0000313" key="3">
    <source>
        <dbReference type="EMBL" id="NVD45843.1"/>
    </source>
</evidence>
<feature type="compositionally biased region" description="Acidic residues" evidence="1">
    <location>
        <begin position="72"/>
        <end position="82"/>
    </location>
</feature>
<accession>A0A850H7R6</accession>
<dbReference type="AlphaFoldDB" id="A0A850H7R6"/>
<dbReference type="PROSITE" id="PS51257">
    <property type="entry name" value="PROKAR_LIPOPROTEIN"/>
    <property type="match status" value="1"/>
</dbReference>
<feature type="compositionally biased region" description="Basic and acidic residues" evidence="1">
    <location>
        <begin position="61"/>
        <end position="71"/>
    </location>
</feature>
<keyword evidence="2" id="KW-0732">Signal</keyword>
<evidence type="ECO:0000256" key="2">
    <source>
        <dbReference type="SAM" id="SignalP"/>
    </source>
</evidence>
<dbReference type="Proteomes" id="UP000561438">
    <property type="component" value="Unassembled WGS sequence"/>
</dbReference>
<feature type="chain" id="PRO_5032923202" description="Argininosuccinate lyase" evidence="2">
    <location>
        <begin position="22"/>
        <end position="82"/>
    </location>
</feature>
<feature type="region of interest" description="Disordered" evidence="1">
    <location>
        <begin position="24"/>
        <end position="82"/>
    </location>
</feature>
<sequence>MTVHAKTAAACAALFVLSACASKTPLEPEPGETLPPPAYGSTTPSDAEELLELPPQAAPERSVELRRRSEEREDDPFDLPPE</sequence>
<organism evidence="3 4">
    <name type="scientific">Qipengyuania atrilutea</name>
    <dbReference type="NCBI Taxonomy" id="2744473"/>
    <lineage>
        <taxon>Bacteria</taxon>
        <taxon>Pseudomonadati</taxon>
        <taxon>Pseudomonadota</taxon>
        <taxon>Alphaproteobacteria</taxon>
        <taxon>Sphingomonadales</taxon>
        <taxon>Erythrobacteraceae</taxon>
        <taxon>Qipengyuania</taxon>
    </lineage>
</organism>
<feature type="signal peptide" evidence="2">
    <location>
        <begin position="1"/>
        <end position="21"/>
    </location>
</feature>
<evidence type="ECO:0000313" key="4">
    <source>
        <dbReference type="Proteomes" id="UP000561438"/>
    </source>
</evidence>
<protein>
    <recommendedName>
        <fullName evidence="5">Argininosuccinate lyase</fullName>
    </recommendedName>
</protein>
<comment type="caution">
    <text evidence="3">The sequence shown here is derived from an EMBL/GenBank/DDBJ whole genome shotgun (WGS) entry which is preliminary data.</text>
</comment>
<gene>
    <name evidence="3" type="ORF">HUV48_12580</name>
</gene>
<dbReference type="EMBL" id="JABWGV010000006">
    <property type="protein sequence ID" value="NVD45843.1"/>
    <property type="molecule type" value="Genomic_DNA"/>
</dbReference>
<reference evidence="3 4" key="1">
    <citation type="submission" date="2020-06" db="EMBL/GenBank/DDBJ databases">
        <title>Altererythrobacter sp. HHU K3-1.</title>
        <authorList>
            <person name="Zhang D."/>
            <person name="Xue H."/>
        </authorList>
    </citation>
    <scope>NUCLEOTIDE SEQUENCE [LARGE SCALE GENOMIC DNA]</scope>
    <source>
        <strain evidence="3 4">HHU K3-1</strain>
    </source>
</reference>
<name>A0A850H7R6_9SPHN</name>
<proteinExistence type="predicted"/>
<evidence type="ECO:0008006" key="5">
    <source>
        <dbReference type="Google" id="ProtNLM"/>
    </source>
</evidence>
<keyword evidence="4" id="KW-1185">Reference proteome</keyword>
<evidence type="ECO:0000256" key="1">
    <source>
        <dbReference type="SAM" id="MobiDB-lite"/>
    </source>
</evidence>